<feature type="compositionally biased region" description="Basic and acidic residues" evidence="1">
    <location>
        <begin position="281"/>
        <end position="298"/>
    </location>
</feature>
<proteinExistence type="predicted"/>
<evidence type="ECO:0000313" key="3">
    <source>
        <dbReference type="Proteomes" id="UP000094526"/>
    </source>
</evidence>
<dbReference type="VEuPathDB" id="FungiDB:G647_07389"/>
<evidence type="ECO:0000313" key="2">
    <source>
        <dbReference type="EMBL" id="OCT44709.1"/>
    </source>
</evidence>
<name>A0A1C1C8B8_9EURO</name>
<dbReference type="AlphaFoldDB" id="A0A1C1C8B8"/>
<feature type="compositionally biased region" description="Low complexity" evidence="1">
    <location>
        <begin position="332"/>
        <end position="349"/>
    </location>
</feature>
<comment type="caution">
    <text evidence="2">The sequence shown here is derived from an EMBL/GenBank/DDBJ whole genome shotgun (WGS) entry which is preliminary data.</text>
</comment>
<feature type="region of interest" description="Disordered" evidence="1">
    <location>
        <begin position="163"/>
        <end position="238"/>
    </location>
</feature>
<reference evidence="3" key="1">
    <citation type="submission" date="2015-07" db="EMBL/GenBank/DDBJ databases">
        <authorList>
            <person name="Teixeira M.M."/>
            <person name="Souza R.C."/>
            <person name="Almeida L.G."/>
            <person name="Vicente V.A."/>
            <person name="de Hoog S."/>
            <person name="Bocca A.L."/>
            <person name="de Almeida S.R."/>
            <person name="Vasconcelos A.T."/>
            <person name="Felipe M.S."/>
        </authorList>
    </citation>
    <scope>NUCLEOTIDE SEQUENCE [LARGE SCALE GENOMIC DNA]</scope>
    <source>
        <strain evidence="3">KSF</strain>
    </source>
</reference>
<dbReference type="Proteomes" id="UP000094526">
    <property type="component" value="Unassembled WGS sequence"/>
</dbReference>
<organism evidence="2 3">
    <name type="scientific">Cladophialophora carrionii</name>
    <dbReference type="NCBI Taxonomy" id="86049"/>
    <lineage>
        <taxon>Eukaryota</taxon>
        <taxon>Fungi</taxon>
        <taxon>Dikarya</taxon>
        <taxon>Ascomycota</taxon>
        <taxon>Pezizomycotina</taxon>
        <taxon>Eurotiomycetes</taxon>
        <taxon>Chaetothyriomycetidae</taxon>
        <taxon>Chaetothyriales</taxon>
        <taxon>Herpotrichiellaceae</taxon>
        <taxon>Cladophialophora</taxon>
    </lineage>
</organism>
<dbReference type="VEuPathDB" id="FungiDB:CLCR_05788"/>
<keyword evidence="3" id="KW-1185">Reference proteome</keyword>
<protein>
    <submittedName>
        <fullName evidence="2">Uncharacterized protein</fullName>
    </submittedName>
</protein>
<gene>
    <name evidence="2" type="ORF">CLCR_05788</name>
</gene>
<accession>A0A1C1C8B8</accession>
<evidence type="ECO:0000256" key="1">
    <source>
        <dbReference type="SAM" id="MobiDB-lite"/>
    </source>
</evidence>
<dbReference type="EMBL" id="LGRB01000020">
    <property type="protein sequence ID" value="OCT44709.1"/>
    <property type="molecule type" value="Genomic_DNA"/>
</dbReference>
<feature type="region of interest" description="Disordered" evidence="1">
    <location>
        <begin position="253"/>
        <end position="351"/>
    </location>
</feature>
<sequence>MPEITIRGCLTSLGFHYPSTLYKSVKRDITAFLRASVDLPYASDELLRHTADRYLTHTQSYQASASWDPTITKLLHWATEEKRTEKQDLICDVMKLMQRNALETIHKKPCTGCRNHPQPITSASATTTTITAPATISVRQSPLSNMSAPPVPWLASDVERDGIASGLPLPEEQLSHESTRSPHSPSRRSDSISSVLPWADDPYDSDYTDARPPRKRKRVPATSHVRSSLPQPPVDQGEAVAPEMQGTILVAPSPRATATPGLDQQQRRPSEVKDPQPQASKAKDTQQEQRRSEAKETQQEQQTSAQAKDPEELQQTAVQAKAPQAPIGPDVSASASASASTSASSPPSSLELRGRRWVFGTAAEKIKGLEAARARQHALLESFVQERGDDSQVKSVAAMLSHHSKTLDMCLTQAAQHSKTLDMWLTQAAGRDWEAATLVSAGRDWEAETLVSVLTRQLDIGEWLLREICGDDKALLRKRIWELDSQTEKCFVENGGDPVR</sequence>
<feature type="compositionally biased region" description="Basic and acidic residues" evidence="1">
    <location>
        <begin position="265"/>
        <end position="274"/>
    </location>
</feature>